<dbReference type="InterPro" id="IPR008397">
    <property type="entry name" value="Alginate_lyase_dom"/>
</dbReference>
<dbReference type="STRING" id="857087.Metme_1850"/>
<dbReference type="Pfam" id="PF05426">
    <property type="entry name" value="Alginate_lyase"/>
    <property type="match status" value="1"/>
</dbReference>
<evidence type="ECO:0000313" key="5">
    <source>
        <dbReference type="EMBL" id="AEG00266.1"/>
    </source>
</evidence>
<reference evidence="5 6" key="1">
    <citation type="journal article" date="2011" name="J. Bacteriol.">
        <title>Complete Genome Sequence of the Aerobic Marine Methanotroph Methylomonas methanica MC09.</title>
        <authorList>
            <person name="Boden R."/>
            <person name="Cunliffe M."/>
            <person name="Scanlan J."/>
            <person name="Moussard H."/>
            <person name="Kits K.D."/>
            <person name="Klotz M.G."/>
            <person name="Jetten M.S."/>
            <person name="Vuilleumier S."/>
            <person name="Han J."/>
            <person name="Peters L."/>
            <person name="Mikhailova N."/>
            <person name="Teshima H."/>
            <person name="Tapia R."/>
            <person name="Kyrpides N."/>
            <person name="Ivanova N."/>
            <person name="Pagani I."/>
            <person name="Cheng J.F."/>
            <person name="Goodwin L."/>
            <person name="Han C."/>
            <person name="Hauser L."/>
            <person name="Land M.L."/>
            <person name="Lapidus A."/>
            <person name="Lucas S."/>
            <person name="Pitluck S."/>
            <person name="Woyke T."/>
            <person name="Stein L."/>
            <person name="Murrell J.C."/>
        </authorList>
    </citation>
    <scope>NUCLEOTIDE SEQUENCE [LARGE SCALE GENOMIC DNA]</scope>
    <source>
        <strain evidence="5 6">MC09</strain>
    </source>
</reference>
<evidence type="ECO:0000313" key="6">
    <source>
        <dbReference type="Proteomes" id="UP000008888"/>
    </source>
</evidence>
<evidence type="ECO:0000259" key="4">
    <source>
        <dbReference type="Pfam" id="PF05426"/>
    </source>
</evidence>
<dbReference type="AlphaFoldDB" id="G0A3G7"/>
<evidence type="ECO:0000256" key="1">
    <source>
        <dbReference type="ARBA" id="ARBA00022729"/>
    </source>
</evidence>
<keyword evidence="6" id="KW-1185">Reference proteome</keyword>
<name>G0A3G7_METMM</name>
<dbReference type="SUPFAM" id="SSF48230">
    <property type="entry name" value="Chondroitin AC/alginate lyase"/>
    <property type="match status" value="1"/>
</dbReference>
<accession>G0A3G7</accession>
<feature type="signal peptide" evidence="3">
    <location>
        <begin position="1"/>
        <end position="25"/>
    </location>
</feature>
<evidence type="ECO:0000256" key="2">
    <source>
        <dbReference type="ARBA" id="ARBA00023239"/>
    </source>
</evidence>
<dbReference type="eggNOG" id="ENOG502ZA5K">
    <property type="taxonomic scope" value="Bacteria"/>
</dbReference>
<dbReference type="HOGENOM" id="CLU_622284_0_0_6"/>
<dbReference type="Proteomes" id="UP000008888">
    <property type="component" value="Chromosome"/>
</dbReference>
<keyword evidence="1 3" id="KW-0732">Signal</keyword>
<reference key="2">
    <citation type="submission" date="2011-05" db="EMBL/GenBank/DDBJ databases">
        <title>Complete genome sequence of the aerobic marine methanotroph Methylomonas methanica MC09.</title>
        <authorList>
            <person name="Boden R."/>
            <person name="Cunliffe M."/>
            <person name="Scanlan J."/>
            <person name="Moussard H."/>
            <person name="Kits K.D."/>
            <person name="Klotz M."/>
            <person name="Jetten M."/>
            <person name="Vuilleumier S."/>
            <person name="Han J."/>
            <person name="Peters L."/>
            <person name="Mikhailova N."/>
            <person name="Teshima H."/>
            <person name="Tapia R."/>
            <person name="Kyrpides N."/>
            <person name="Ivanova N."/>
            <person name="Pagani I."/>
            <person name="Cheng J.-F."/>
            <person name="Goodwin L."/>
            <person name="Han C."/>
            <person name="Hauser L."/>
            <person name="Land M."/>
            <person name="Lapidus A."/>
            <person name="Lucas S."/>
            <person name="Pitluck S."/>
            <person name="Woyke T."/>
            <person name="Stein L.Y."/>
            <person name="Murrell C."/>
        </authorList>
    </citation>
    <scope>NUCLEOTIDE SEQUENCE</scope>
    <source>
        <strain>MC09</strain>
    </source>
</reference>
<dbReference type="Gene3D" id="1.50.10.100">
    <property type="entry name" value="Chondroitin AC/alginate lyase"/>
    <property type="match status" value="1"/>
</dbReference>
<dbReference type="GO" id="GO:0016829">
    <property type="term" value="F:lyase activity"/>
    <property type="evidence" value="ECO:0007669"/>
    <property type="project" value="UniProtKB-KW"/>
</dbReference>
<proteinExistence type="predicted"/>
<dbReference type="RefSeq" id="WP_013818517.1">
    <property type="nucleotide sequence ID" value="NC_015572.1"/>
</dbReference>
<evidence type="ECO:0000256" key="3">
    <source>
        <dbReference type="SAM" id="SignalP"/>
    </source>
</evidence>
<feature type="chain" id="PRO_5003396343" description="Alginate lyase domain-containing protein" evidence="3">
    <location>
        <begin position="26"/>
        <end position="440"/>
    </location>
</feature>
<dbReference type="InterPro" id="IPR008929">
    <property type="entry name" value="Chondroitin_lyas"/>
</dbReference>
<dbReference type="EMBL" id="CP002738">
    <property type="protein sequence ID" value="AEG00266.1"/>
    <property type="molecule type" value="Genomic_DNA"/>
</dbReference>
<organism evidence="5 6">
    <name type="scientific">Methylomonas methanica (strain DSM 25384 / MC09)</name>
    <dbReference type="NCBI Taxonomy" id="857087"/>
    <lineage>
        <taxon>Bacteria</taxon>
        <taxon>Pseudomonadati</taxon>
        <taxon>Pseudomonadota</taxon>
        <taxon>Gammaproteobacteria</taxon>
        <taxon>Methylococcales</taxon>
        <taxon>Methylococcaceae</taxon>
        <taxon>Methylomonas</taxon>
    </lineage>
</organism>
<protein>
    <recommendedName>
        <fullName evidence="4">Alginate lyase domain-containing protein</fullName>
    </recommendedName>
</protein>
<dbReference type="GO" id="GO:0042597">
    <property type="term" value="C:periplasmic space"/>
    <property type="evidence" value="ECO:0007669"/>
    <property type="project" value="InterPro"/>
</dbReference>
<feature type="domain" description="Alginate lyase" evidence="4">
    <location>
        <begin position="47"/>
        <end position="350"/>
    </location>
</feature>
<dbReference type="KEGG" id="mmt:Metme_1850"/>
<sequence>MRVFNITRTLIPLCLAVLVSDAASAQSDRFGHYAFISPTDAGKKLPRAVDTAALIKQADRILKMRPSPLPAVHVEGVLDFKDAAHMKDWPKTLALALAYRATQDTRYLGKAQDYLTAWLDLYHLSLYPIPANTACAAYPIPNPGLQCVDPIDDTDLSTLVLAYDLLRSELPDDVTVKMQRFMHNMALSYLGDIEMRTSRAEASPEPRLDHYLYTNWHSHRIKLAMMSAFETGDADLIARAVSAFKQQVTGNLVYPGNQTVYESYLTNTPLDKAQKSALETNLTWLNNGSVYDFYQRNALHYVIYDLDPLLQAALIARVNGFPENLYWYSAENGAQLARAMRWLQPYAEGNAVHREFVNSSVSFDSRRAKAGLKDYAGYWDPLRAKGLFRLAVILDKSLLTEPIKGLLDTPYAGDVYDPWFNHKFAGRELLNIVWRAVAGY</sequence>
<reference evidence="6" key="3">
    <citation type="submission" date="2011-05" db="EMBL/GenBank/DDBJ databases">
        <title>Complete sequence of Methylomonas methanica MC09.</title>
        <authorList>
            <consortium name="US DOE Joint Genome Institute"/>
            <person name="Lucas S."/>
            <person name="Han J."/>
            <person name="Lapidus A."/>
            <person name="Cheng J.-F."/>
            <person name="Goodwin L."/>
            <person name="Pitluck S."/>
            <person name="Peters L."/>
            <person name="Mikhailova N."/>
            <person name="Teshima H."/>
            <person name="Han C."/>
            <person name="Tapia R."/>
            <person name="Land M."/>
            <person name="Hauser L."/>
            <person name="Kyrpides N."/>
            <person name="Ivanova N."/>
            <person name="Pagani I."/>
            <person name="Stein L."/>
            <person name="Woyke T."/>
        </authorList>
    </citation>
    <scope>NUCLEOTIDE SEQUENCE [LARGE SCALE GENOMIC DNA]</scope>
    <source>
        <strain evidence="6">MC09</strain>
    </source>
</reference>
<dbReference type="OrthoDB" id="1043373at2"/>
<gene>
    <name evidence="5" type="ordered locus">Metme_1850</name>
</gene>
<keyword evidence="2" id="KW-0456">Lyase</keyword>